<keyword evidence="2" id="KW-0539">Nucleus</keyword>
<dbReference type="PROSITE" id="PS50048">
    <property type="entry name" value="ZN2_CY6_FUNGAL_2"/>
    <property type="match status" value="1"/>
</dbReference>
<sequence length="713" mass="78661">MTHLGKGKRVSRACISCRSRKTRCDLDSIGSPGNPPCKRCIEEQRECVLATSRRGGRRVRKKKIPELDDDGVPLLPQHPLQANRQNMAMDSWQATAAAVQDNSWVDESAASRTDPSQPASRRSSVALEGHLASNDLLNPSDALDLLAQVADLDPSRHPRQGDGNGQNNGSRPSASSRYPPISDGALGYANANTLVQYYHQNYHPFFPVAHKSIFEGHVAEWIEKEPHLLTAILIVASKDDPSWQGAHEACSSHMEGLLSQLIYGSVATVGAVEALLILAEWAPQPPREISTFGCGKEDHGAWMLVGVAIRLGYLQRLEQTGLHDEEDSLSDSFTRKRIAWAACYMSDRQVSIRLGKGFWSRGPGPSTNLRAANFPSLQSQTLGHDNLGTLFQAQLELTQLFSNAHDILYSSTSHREQLYVGGEYVRYIDDFAAVLRKWKLSWGNFDFTPQVKASLILSYDFLRLYINAFAFQATLNRAAAKSRKSSSSKSTVLGPLFSDLAAAPDARFIYESIDAANSLLSVLNNFIDPVAGLKYMPLKYPLFVIYAATFLFKAWLAGAINNDSISGVRRAILGTINQLQKTSRSTQSIGHRYARSLRLLWRKRPGKRGHKSEHETELKTNITDVDNTSQATTQSTDTNIMGVQLDALNGFSWRDLDSLGQYISNDASMYAPDGVLTTSDFDSEHGTSSMEGMPVDFSYPPAQTAWQGGDIIF</sequence>
<dbReference type="GO" id="GO:0008270">
    <property type="term" value="F:zinc ion binding"/>
    <property type="evidence" value="ECO:0007669"/>
    <property type="project" value="InterPro"/>
</dbReference>
<dbReference type="OrthoDB" id="5818554at2759"/>
<dbReference type="GO" id="GO:0003677">
    <property type="term" value="F:DNA binding"/>
    <property type="evidence" value="ECO:0007669"/>
    <property type="project" value="InterPro"/>
</dbReference>
<organism evidence="5 6">
    <name type="scientific">[Torrubiella] hemipterigena</name>
    <dbReference type="NCBI Taxonomy" id="1531966"/>
    <lineage>
        <taxon>Eukaryota</taxon>
        <taxon>Fungi</taxon>
        <taxon>Dikarya</taxon>
        <taxon>Ascomycota</taxon>
        <taxon>Pezizomycotina</taxon>
        <taxon>Sordariomycetes</taxon>
        <taxon>Hypocreomycetidae</taxon>
        <taxon>Hypocreales</taxon>
        <taxon>Clavicipitaceae</taxon>
        <taxon>Clavicipitaceae incertae sedis</taxon>
        <taxon>'Torrubiella' clade</taxon>
    </lineage>
</organism>
<dbReference type="Gene3D" id="4.10.240.10">
    <property type="entry name" value="Zn(2)-C6 fungal-type DNA-binding domain"/>
    <property type="match status" value="1"/>
</dbReference>
<feature type="compositionally biased region" description="Polar residues" evidence="3">
    <location>
        <begin position="165"/>
        <end position="176"/>
    </location>
</feature>
<dbReference type="InterPro" id="IPR052780">
    <property type="entry name" value="AAA_Catabolism_Regulators"/>
</dbReference>
<dbReference type="SMART" id="SM00906">
    <property type="entry name" value="Fungal_trans"/>
    <property type="match status" value="1"/>
</dbReference>
<feature type="region of interest" description="Disordered" evidence="3">
    <location>
        <begin position="99"/>
        <end position="125"/>
    </location>
</feature>
<gene>
    <name evidence="5" type="ORF">VHEMI00267</name>
</gene>
<dbReference type="EMBL" id="CDHN01000001">
    <property type="protein sequence ID" value="CEJ80062.1"/>
    <property type="molecule type" value="Genomic_DNA"/>
</dbReference>
<dbReference type="SUPFAM" id="SSF57701">
    <property type="entry name" value="Zn2/Cys6 DNA-binding domain"/>
    <property type="match status" value="1"/>
</dbReference>
<name>A0A0A1T1F7_9HYPO</name>
<dbReference type="PANTHER" id="PTHR31644:SF1">
    <property type="entry name" value="ZN(II)2CYS6 TRANSCRIPTION FACTOR (EUROFUNG)"/>
    <property type="match status" value="1"/>
</dbReference>
<keyword evidence="1" id="KW-0479">Metal-binding</keyword>
<feature type="region of interest" description="Disordered" evidence="3">
    <location>
        <begin position="153"/>
        <end position="181"/>
    </location>
</feature>
<dbReference type="GO" id="GO:0005634">
    <property type="term" value="C:nucleus"/>
    <property type="evidence" value="ECO:0007669"/>
    <property type="project" value="TreeGrafter"/>
</dbReference>
<dbReference type="AlphaFoldDB" id="A0A0A1T1F7"/>
<reference evidence="5 6" key="1">
    <citation type="journal article" date="2015" name="Genome Announc.">
        <title>Draft Genome Sequence and Gene Annotation of the Entomopathogenic Fungus Verticillium hemipterigenum.</title>
        <authorList>
            <person name="Horn F."/>
            <person name="Habel A."/>
            <person name="Scharf D.H."/>
            <person name="Dworschak J."/>
            <person name="Brakhage A.A."/>
            <person name="Guthke R."/>
            <person name="Hertweck C."/>
            <person name="Linde J."/>
        </authorList>
    </citation>
    <scope>NUCLEOTIDE SEQUENCE [LARGE SCALE GENOMIC DNA]</scope>
</reference>
<proteinExistence type="predicted"/>
<evidence type="ECO:0000313" key="6">
    <source>
        <dbReference type="Proteomes" id="UP000039046"/>
    </source>
</evidence>
<evidence type="ECO:0000256" key="3">
    <source>
        <dbReference type="SAM" id="MobiDB-lite"/>
    </source>
</evidence>
<evidence type="ECO:0000256" key="1">
    <source>
        <dbReference type="ARBA" id="ARBA00022723"/>
    </source>
</evidence>
<feature type="compositionally biased region" description="Polar residues" evidence="3">
    <location>
        <begin position="99"/>
        <end position="123"/>
    </location>
</feature>
<dbReference type="Proteomes" id="UP000039046">
    <property type="component" value="Unassembled WGS sequence"/>
</dbReference>
<dbReference type="InterPro" id="IPR036864">
    <property type="entry name" value="Zn2-C6_fun-type_DNA-bd_sf"/>
</dbReference>
<dbReference type="GO" id="GO:0000981">
    <property type="term" value="F:DNA-binding transcription factor activity, RNA polymerase II-specific"/>
    <property type="evidence" value="ECO:0007669"/>
    <property type="project" value="InterPro"/>
</dbReference>
<dbReference type="InterPro" id="IPR001138">
    <property type="entry name" value="Zn2Cys6_DnaBD"/>
</dbReference>
<dbReference type="InterPro" id="IPR007219">
    <property type="entry name" value="XnlR_reg_dom"/>
</dbReference>
<feature type="domain" description="Zn(2)-C6 fungal-type" evidence="4">
    <location>
        <begin position="13"/>
        <end position="49"/>
    </location>
</feature>
<keyword evidence="6" id="KW-1185">Reference proteome</keyword>
<dbReference type="STRING" id="1531966.A0A0A1T1F7"/>
<accession>A0A0A1T1F7</accession>
<dbReference type="SMART" id="SM00066">
    <property type="entry name" value="GAL4"/>
    <property type="match status" value="1"/>
</dbReference>
<evidence type="ECO:0000256" key="2">
    <source>
        <dbReference type="ARBA" id="ARBA00023242"/>
    </source>
</evidence>
<dbReference type="HOGENOM" id="CLU_012590_1_0_1"/>
<evidence type="ECO:0000259" key="4">
    <source>
        <dbReference type="PROSITE" id="PS50048"/>
    </source>
</evidence>
<dbReference type="PROSITE" id="PS00463">
    <property type="entry name" value="ZN2_CY6_FUNGAL_1"/>
    <property type="match status" value="1"/>
</dbReference>
<dbReference type="GO" id="GO:0006351">
    <property type="term" value="P:DNA-templated transcription"/>
    <property type="evidence" value="ECO:0007669"/>
    <property type="project" value="InterPro"/>
</dbReference>
<dbReference type="PANTHER" id="PTHR31644">
    <property type="entry name" value="TRANSCRIPTIONAL ACTIVATOR ARO80-RELATED"/>
    <property type="match status" value="1"/>
</dbReference>
<evidence type="ECO:0000313" key="5">
    <source>
        <dbReference type="EMBL" id="CEJ80062.1"/>
    </source>
</evidence>
<protein>
    <submittedName>
        <fullName evidence="5">Putative C6 transcription factor</fullName>
    </submittedName>
</protein>
<dbReference type="CDD" id="cd00067">
    <property type="entry name" value="GAL4"/>
    <property type="match status" value="1"/>
</dbReference>
<dbReference type="Pfam" id="PF04082">
    <property type="entry name" value="Fungal_trans"/>
    <property type="match status" value="1"/>
</dbReference>
<dbReference type="Pfam" id="PF00172">
    <property type="entry name" value="Zn_clus"/>
    <property type="match status" value="1"/>
</dbReference>
<dbReference type="CDD" id="cd12148">
    <property type="entry name" value="fungal_TF_MHR"/>
    <property type="match status" value="1"/>
</dbReference>